<accession>A0ABU5N4V9</accession>
<evidence type="ECO:0000256" key="1">
    <source>
        <dbReference type="SAM" id="SignalP"/>
    </source>
</evidence>
<proteinExistence type="predicted"/>
<dbReference type="Proteomes" id="UP001291912">
    <property type="component" value="Unassembled WGS sequence"/>
</dbReference>
<keyword evidence="3" id="KW-1185">Reference proteome</keyword>
<evidence type="ECO:0000313" key="3">
    <source>
        <dbReference type="Proteomes" id="UP001291912"/>
    </source>
</evidence>
<dbReference type="EMBL" id="JAWJYN010000001">
    <property type="protein sequence ID" value="MDZ8161138.1"/>
    <property type="molecule type" value="Genomic_DNA"/>
</dbReference>
<feature type="chain" id="PRO_5046671257" evidence="1">
    <location>
        <begin position="35"/>
        <end position="241"/>
    </location>
</feature>
<gene>
    <name evidence="2" type="ORF">R2Q92_04765</name>
</gene>
<comment type="caution">
    <text evidence="2">The sequence shown here is derived from an EMBL/GenBank/DDBJ whole genome shotgun (WGS) entry which is preliminary data.</text>
</comment>
<evidence type="ECO:0000313" key="2">
    <source>
        <dbReference type="EMBL" id="MDZ8161138.1"/>
    </source>
</evidence>
<sequence>MSISTSPAVRRIFAVGAAAGLAVSLAGCTQVAEAFNGFQQPGAAEEPVTYASPTPLVTEDIAFDSLFTYDGSVSLSTDVADQLELRLDVWAADPKRTSEWDTDNAKTFGFAVNVYDHYVDEKAVLTEKRRVYISSISISSQTAQTSGQVQSPFQFSSDPRTLVPSDTLRSDRGLLLNSFQGGLLVPETTINQLPADTYGITLEFAMTIAVEGVADDDDSFSQQTVYQYLPIAISSDEVAEQ</sequence>
<name>A0ABU5N4V9_9MICO</name>
<protein>
    <submittedName>
        <fullName evidence="2">Fructose 1,6-bisphosphatase</fullName>
    </submittedName>
</protein>
<dbReference type="RefSeq" id="WP_322597526.1">
    <property type="nucleotide sequence ID" value="NZ_BAAAPT010000001.1"/>
</dbReference>
<reference evidence="2 3" key="1">
    <citation type="submission" date="2023-10" db="EMBL/GenBank/DDBJ databases">
        <title>Microbacterium xanthum sp. nov., isolated from seaweed.</title>
        <authorList>
            <person name="Lee S.D."/>
        </authorList>
    </citation>
    <scope>NUCLEOTIDE SEQUENCE [LARGE SCALE GENOMIC DNA]</scope>
    <source>
        <strain evidence="2 3">KCTC 19124</strain>
    </source>
</reference>
<feature type="signal peptide" evidence="1">
    <location>
        <begin position="1"/>
        <end position="34"/>
    </location>
</feature>
<keyword evidence="1" id="KW-0732">Signal</keyword>
<organism evidence="2 3">
    <name type="scientific">Microbacterium aquimaris</name>
    <dbReference type="NCBI Taxonomy" id="459816"/>
    <lineage>
        <taxon>Bacteria</taxon>
        <taxon>Bacillati</taxon>
        <taxon>Actinomycetota</taxon>
        <taxon>Actinomycetes</taxon>
        <taxon>Micrococcales</taxon>
        <taxon>Microbacteriaceae</taxon>
        <taxon>Microbacterium</taxon>
    </lineage>
</organism>